<name>A0A540W048_9ACTN</name>
<dbReference type="GO" id="GO:0003700">
    <property type="term" value="F:DNA-binding transcription factor activity"/>
    <property type="evidence" value="ECO:0007669"/>
    <property type="project" value="InterPro"/>
</dbReference>
<dbReference type="Pfam" id="PF07702">
    <property type="entry name" value="UTRA"/>
    <property type="match status" value="1"/>
</dbReference>
<dbReference type="RefSeq" id="WP_141633093.1">
    <property type="nucleotide sequence ID" value="NZ_VIGB01000003.1"/>
</dbReference>
<dbReference type="PANTHER" id="PTHR44846:SF17">
    <property type="entry name" value="GNTR-FAMILY TRANSCRIPTIONAL REGULATOR"/>
    <property type="match status" value="1"/>
</dbReference>
<dbReference type="CDD" id="cd07377">
    <property type="entry name" value="WHTH_GntR"/>
    <property type="match status" value="1"/>
</dbReference>
<dbReference type="Gene3D" id="3.40.1410.10">
    <property type="entry name" value="Chorismate lyase-like"/>
    <property type="match status" value="1"/>
</dbReference>
<dbReference type="InterPro" id="IPR036390">
    <property type="entry name" value="WH_DNA-bd_sf"/>
</dbReference>
<dbReference type="SMART" id="SM00345">
    <property type="entry name" value="HTH_GNTR"/>
    <property type="match status" value="1"/>
</dbReference>
<reference evidence="5 6" key="1">
    <citation type="submission" date="2019-06" db="EMBL/GenBank/DDBJ databases">
        <title>Description of Kitasatospora acidophila sp. nov. isolated from pine grove soil, and reclassification of Streptomyces novaecaesareae to Kitasatospora novaeceasareae comb. nov.</title>
        <authorList>
            <person name="Kim M.J."/>
        </authorList>
    </citation>
    <scope>NUCLEOTIDE SEQUENCE [LARGE SCALE GENOMIC DNA]</scope>
    <source>
        <strain evidence="5 6">MMS16-CNU292</strain>
    </source>
</reference>
<keyword evidence="3" id="KW-0804">Transcription</keyword>
<dbReference type="GO" id="GO:0045892">
    <property type="term" value="P:negative regulation of DNA-templated transcription"/>
    <property type="evidence" value="ECO:0007669"/>
    <property type="project" value="TreeGrafter"/>
</dbReference>
<dbReference type="SUPFAM" id="SSF46785">
    <property type="entry name" value="Winged helix' DNA-binding domain"/>
    <property type="match status" value="1"/>
</dbReference>
<evidence type="ECO:0000313" key="5">
    <source>
        <dbReference type="EMBL" id="TQF02399.1"/>
    </source>
</evidence>
<evidence type="ECO:0000256" key="2">
    <source>
        <dbReference type="ARBA" id="ARBA00023125"/>
    </source>
</evidence>
<dbReference type="GO" id="GO:0003677">
    <property type="term" value="F:DNA binding"/>
    <property type="evidence" value="ECO:0007669"/>
    <property type="project" value="UniProtKB-KW"/>
</dbReference>
<dbReference type="InterPro" id="IPR036388">
    <property type="entry name" value="WH-like_DNA-bd_sf"/>
</dbReference>
<dbReference type="PROSITE" id="PS50949">
    <property type="entry name" value="HTH_GNTR"/>
    <property type="match status" value="1"/>
</dbReference>
<dbReference type="SUPFAM" id="SSF64288">
    <property type="entry name" value="Chorismate lyase-like"/>
    <property type="match status" value="1"/>
</dbReference>
<sequence>MAARNTFTKIADHYRSAILTGELPTGTQLPSQRDICKTWNVASATVTRALQQLMVEGYVYTSPRGTFVADEANITASGRDRLLQVNRIRSSLMDYETCIVTLAELRVPPLYVQEIFGLDPGDQLVRREFVVGHGKSRTMYQGVYYPAEFAALVPDLLSTAPGKNAGLFGRILEATGRTVTHARDDMHGRAANQREASALAIPNGSPILAGVHRWSDDHGVIEYGEWCIPARYTIGYEYSPTR</sequence>
<dbReference type="Gene3D" id="1.10.10.10">
    <property type="entry name" value="Winged helix-like DNA-binding domain superfamily/Winged helix DNA-binding domain"/>
    <property type="match status" value="1"/>
</dbReference>
<keyword evidence="6" id="KW-1185">Reference proteome</keyword>
<gene>
    <name evidence="5" type="ORF">E6W39_09090</name>
</gene>
<dbReference type="AlphaFoldDB" id="A0A540W048"/>
<comment type="caution">
    <text evidence="5">The sequence shown here is derived from an EMBL/GenBank/DDBJ whole genome shotgun (WGS) entry which is preliminary data.</text>
</comment>
<dbReference type="InterPro" id="IPR000524">
    <property type="entry name" value="Tscrpt_reg_HTH_GntR"/>
</dbReference>
<accession>A0A540W048</accession>
<dbReference type="EMBL" id="VIGB01000003">
    <property type="protein sequence ID" value="TQF02399.1"/>
    <property type="molecule type" value="Genomic_DNA"/>
</dbReference>
<evidence type="ECO:0000259" key="4">
    <source>
        <dbReference type="PROSITE" id="PS50949"/>
    </source>
</evidence>
<evidence type="ECO:0000256" key="3">
    <source>
        <dbReference type="ARBA" id="ARBA00023163"/>
    </source>
</evidence>
<keyword evidence="1" id="KW-0805">Transcription regulation</keyword>
<dbReference type="InterPro" id="IPR011663">
    <property type="entry name" value="UTRA"/>
</dbReference>
<dbReference type="Pfam" id="PF00392">
    <property type="entry name" value="GntR"/>
    <property type="match status" value="1"/>
</dbReference>
<feature type="domain" description="HTH gntR-type" evidence="4">
    <location>
        <begin position="4"/>
        <end position="71"/>
    </location>
</feature>
<dbReference type="OrthoDB" id="2570341at2"/>
<dbReference type="InterPro" id="IPR050679">
    <property type="entry name" value="Bact_HTH_transcr_reg"/>
</dbReference>
<evidence type="ECO:0000313" key="6">
    <source>
        <dbReference type="Proteomes" id="UP000319103"/>
    </source>
</evidence>
<organism evidence="5 6">
    <name type="scientific">Kitasatospora acidiphila</name>
    <dbReference type="NCBI Taxonomy" id="2567942"/>
    <lineage>
        <taxon>Bacteria</taxon>
        <taxon>Bacillati</taxon>
        <taxon>Actinomycetota</taxon>
        <taxon>Actinomycetes</taxon>
        <taxon>Kitasatosporales</taxon>
        <taxon>Streptomycetaceae</taxon>
        <taxon>Kitasatospora</taxon>
    </lineage>
</organism>
<dbReference type="Proteomes" id="UP000319103">
    <property type="component" value="Unassembled WGS sequence"/>
</dbReference>
<proteinExistence type="predicted"/>
<dbReference type="InterPro" id="IPR028978">
    <property type="entry name" value="Chorismate_lyase_/UTRA_dom_sf"/>
</dbReference>
<dbReference type="SMART" id="SM00866">
    <property type="entry name" value="UTRA"/>
    <property type="match status" value="1"/>
</dbReference>
<evidence type="ECO:0000256" key="1">
    <source>
        <dbReference type="ARBA" id="ARBA00023015"/>
    </source>
</evidence>
<protein>
    <submittedName>
        <fullName evidence="5">GntR family transcriptional regulator</fullName>
    </submittedName>
</protein>
<keyword evidence="2" id="KW-0238">DNA-binding</keyword>
<dbReference type="PANTHER" id="PTHR44846">
    <property type="entry name" value="MANNOSYL-D-GLYCERATE TRANSPORT/METABOLISM SYSTEM REPRESSOR MNGR-RELATED"/>
    <property type="match status" value="1"/>
</dbReference>